<gene>
    <name evidence="2" type="ORF">SAMN05443244_0323</name>
</gene>
<dbReference type="RefSeq" id="WP_074652046.1">
    <property type="nucleotide sequence ID" value="NZ_FNSD01000001.1"/>
</dbReference>
<feature type="compositionally biased region" description="Polar residues" evidence="1">
    <location>
        <begin position="122"/>
        <end position="138"/>
    </location>
</feature>
<organism evidence="2 3">
    <name type="scientific">Terriglobus roseus</name>
    <dbReference type="NCBI Taxonomy" id="392734"/>
    <lineage>
        <taxon>Bacteria</taxon>
        <taxon>Pseudomonadati</taxon>
        <taxon>Acidobacteriota</taxon>
        <taxon>Terriglobia</taxon>
        <taxon>Terriglobales</taxon>
        <taxon>Acidobacteriaceae</taxon>
        <taxon>Terriglobus</taxon>
    </lineage>
</organism>
<name>A0A1H4J3L5_9BACT</name>
<evidence type="ECO:0000313" key="3">
    <source>
        <dbReference type="Proteomes" id="UP000182409"/>
    </source>
</evidence>
<sequence length="138" mass="15509">MWAQGRYDLGLSEDEFWRLTPKQFHLLYDRHREAMLHREMTAAFTTAAVINSSMCAPKDGVGAIEFMPNHPSFTNRESPTQAISEEKQVAHADYMAKVLQLAAELKQGHGPLLTKIKEESCPTPQTSSSPASMRYSQP</sequence>
<feature type="region of interest" description="Disordered" evidence="1">
    <location>
        <begin position="113"/>
        <end position="138"/>
    </location>
</feature>
<dbReference type="AlphaFoldDB" id="A0A1H4J3L5"/>
<dbReference type="EMBL" id="FNSD01000001">
    <property type="protein sequence ID" value="SEB40655.1"/>
    <property type="molecule type" value="Genomic_DNA"/>
</dbReference>
<evidence type="ECO:0000313" key="2">
    <source>
        <dbReference type="EMBL" id="SEB40655.1"/>
    </source>
</evidence>
<proteinExistence type="predicted"/>
<protein>
    <submittedName>
        <fullName evidence="2">Uncharacterized protein</fullName>
    </submittedName>
</protein>
<reference evidence="2 3" key="1">
    <citation type="submission" date="2016-10" db="EMBL/GenBank/DDBJ databases">
        <authorList>
            <person name="de Groot N.N."/>
        </authorList>
    </citation>
    <scope>NUCLEOTIDE SEQUENCE [LARGE SCALE GENOMIC DNA]</scope>
    <source>
        <strain evidence="2 3">AB35.6</strain>
    </source>
</reference>
<accession>A0A1H4J3L5</accession>
<evidence type="ECO:0000256" key="1">
    <source>
        <dbReference type="SAM" id="MobiDB-lite"/>
    </source>
</evidence>
<dbReference type="Proteomes" id="UP000182409">
    <property type="component" value="Unassembled WGS sequence"/>
</dbReference>